<gene>
    <name evidence="1" type="ORF">HBF26_15435</name>
</gene>
<comment type="caution">
    <text evidence="1">The sequence shown here is derived from an EMBL/GenBank/DDBJ whole genome shotgun (WGS) entry which is preliminary data.</text>
</comment>
<dbReference type="EMBL" id="JAAQQR010000007">
    <property type="protein sequence ID" value="NID06287.1"/>
    <property type="molecule type" value="Genomic_DNA"/>
</dbReference>
<evidence type="ECO:0000313" key="1">
    <source>
        <dbReference type="EMBL" id="NID06287.1"/>
    </source>
</evidence>
<protein>
    <submittedName>
        <fullName evidence="1">DNA-3-methyladenine glycosylase I</fullName>
    </submittedName>
</protein>
<dbReference type="InterPro" id="IPR011257">
    <property type="entry name" value="DNA_glycosylase"/>
</dbReference>
<dbReference type="InterPro" id="IPR005019">
    <property type="entry name" value="Adenine_glyco"/>
</dbReference>
<dbReference type="InterPro" id="IPR052891">
    <property type="entry name" value="DNA-3mA_glycosylase"/>
</dbReference>
<dbReference type="Proteomes" id="UP001429601">
    <property type="component" value="Unassembled WGS sequence"/>
</dbReference>
<dbReference type="PANTHER" id="PTHR30037">
    <property type="entry name" value="DNA-3-METHYLADENINE GLYCOSYLASE 1"/>
    <property type="match status" value="1"/>
</dbReference>
<dbReference type="Pfam" id="PF03352">
    <property type="entry name" value="Adenine_glyco"/>
    <property type="match status" value="1"/>
</dbReference>
<dbReference type="PANTHER" id="PTHR30037:SF4">
    <property type="entry name" value="DNA-3-METHYLADENINE GLYCOSYLASE I"/>
    <property type="match status" value="1"/>
</dbReference>
<dbReference type="RefSeq" id="WP_167128481.1">
    <property type="nucleotide sequence ID" value="NZ_JAAQQR010000007.1"/>
</dbReference>
<name>A0ABX0Q9J0_9GAMM</name>
<dbReference type="Gene3D" id="1.10.340.30">
    <property type="entry name" value="Hypothetical protein, domain 2"/>
    <property type="match status" value="1"/>
</dbReference>
<organism evidence="1 2">
    <name type="scientific">Luteibacter jiangsuensis</name>
    <dbReference type="NCBI Taxonomy" id="637577"/>
    <lineage>
        <taxon>Bacteria</taxon>
        <taxon>Pseudomonadati</taxon>
        <taxon>Pseudomonadota</taxon>
        <taxon>Gammaproteobacteria</taxon>
        <taxon>Lysobacterales</taxon>
        <taxon>Rhodanobacteraceae</taxon>
        <taxon>Luteibacter</taxon>
    </lineage>
</organism>
<evidence type="ECO:0000313" key="2">
    <source>
        <dbReference type="Proteomes" id="UP001429601"/>
    </source>
</evidence>
<proteinExistence type="predicted"/>
<reference evidence="1 2" key="1">
    <citation type="journal article" date="2011" name="Curr. Microbiol.">
        <title>Luteibacter jiangsuensis sp. nov.: a methamidophos-degrading bacterium isolated from a methamidophos-manufacturing factory.</title>
        <authorList>
            <person name="Wang L."/>
            <person name="Wang G.L."/>
            <person name="Li S.P."/>
            <person name="Jiang J.D."/>
        </authorList>
    </citation>
    <scope>NUCLEOTIDE SEQUENCE [LARGE SCALE GENOMIC DNA]</scope>
    <source>
        <strain evidence="1 2">CGMCC 1.10133</strain>
    </source>
</reference>
<keyword evidence="2" id="KW-1185">Reference proteome</keyword>
<sequence>MRCAWAEQNDAERVYHDTEWGVPVHDDRLLFETLALRGVQAGLAWRIVLTKREAFRRAFHNFDIAAVAAMSDAEMATVLADRAVIRNRLKIEAIRSNARLVARIVAEEGSFSSFLWSFVDGVPKVNARRDCDPMPVFDTASDRMSAVLRERGFRFAGTAICYAMMQSAGLVDDHACECFRRR</sequence>
<accession>A0ABX0Q9J0</accession>
<dbReference type="SUPFAM" id="SSF48150">
    <property type="entry name" value="DNA-glycosylase"/>
    <property type="match status" value="1"/>
</dbReference>